<feature type="compositionally biased region" description="Low complexity" evidence="1">
    <location>
        <begin position="30"/>
        <end position="43"/>
    </location>
</feature>
<sequence length="107" mass="11526">MPTEATELRRRCRLAGTARSGQPGTAWIGPRRVPPTTTTTTPRNARVKVGELQLRQRCPRGRRSGRRASRASSTQRGTRAGGRSTSTSTTTAAAAATFPYGRSRSRG</sequence>
<feature type="compositionally biased region" description="Low complexity" evidence="1">
    <location>
        <begin position="70"/>
        <end position="97"/>
    </location>
</feature>
<evidence type="ECO:0000313" key="2">
    <source>
        <dbReference type="EMBL" id="ACF78515.1"/>
    </source>
</evidence>
<dbReference type="AlphaFoldDB" id="B4F8S2"/>
<dbReference type="KEGG" id="zma:100191425"/>
<protein>
    <submittedName>
        <fullName evidence="2">Uncharacterized protein</fullName>
    </submittedName>
</protein>
<dbReference type="EMBL" id="BT033510">
    <property type="protein sequence ID" value="ACF78515.1"/>
    <property type="molecule type" value="mRNA"/>
</dbReference>
<accession>B4F8S2</accession>
<dbReference type="OrthoDB" id="66620at2759"/>
<dbReference type="GeneID" id="100191425"/>
<organism evidence="2">
    <name type="scientific">Zea mays</name>
    <name type="common">Maize</name>
    <dbReference type="NCBI Taxonomy" id="4577"/>
    <lineage>
        <taxon>Eukaryota</taxon>
        <taxon>Viridiplantae</taxon>
        <taxon>Streptophyta</taxon>
        <taxon>Embryophyta</taxon>
        <taxon>Tracheophyta</taxon>
        <taxon>Spermatophyta</taxon>
        <taxon>Magnoliopsida</taxon>
        <taxon>Liliopsida</taxon>
        <taxon>Poales</taxon>
        <taxon>Poaceae</taxon>
        <taxon>PACMAD clade</taxon>
        <taxon>Panicoideae</taxon>
        <taxon>Andropogonodae</taxon>
        <taxon>Andropogoneae</taxon>
        <taxon>Tripsacinae</taxon>
        <taxon>Zea</taxon>
    </lineage>
</organism>
<reference evidence="2" key="1">
    <citation type="journal article" date="2009" name="PLoS Genet.">
        <title>Sequencing, mapping, and analysis of 27,455 maize full-length cDNAs.</title>
        <authorList>
            <person name="Soderlund C."/>
            <person name="Descour A."/>
            <person name="Kudrna D."/>
            <person name="Bomhoff M."/>
            <person name="Boyd L."/>
            <person name="Currie J."/>
            <person name="Angelova A."/>
            <person name="Collura K."/>
            <person name="Wissotski M."/>
            <person name="Ashley E."/>
            <person name="Morrow D."/>
            <person name="Fernandes J."/>
            <person name="Walbot V."/>
            <person name="Yu Y."/>
        </authorList>
    </citation>
    <scope>NUCLEOTIDE SEQUENCE</scope>
    <source>
        <strain evidence="2">B73</strain>
    </source>
</reference>
<name>B4F8S2_MAIZE</name>
<dbReference type="RefSeq" id="NP_001130330.2">
    <property type="nucleotide sequence ID" value="NM_001136858.2"/>
</dbReference>
<evidence type="ECO:0000256" key="1">
    <source>
        <dbReference type="SAM" id="MobiDB-lite"/>
    </source>
</evidence>
<proteinExistence type="evidence at transcript level"/>
<feature type="region of interest" description="Disordered" evidence="1">
    <location>
        <begin position="1"/>
        <end position="107"/>
    </location>
</feature>
<feature type="compositionally biased region" description="Basic residues" evidence="1">
    <location>
        <begin position="57"/>
        <end position="69"/>
    </location>
</feature>